<dbReference type="KEGG" id="vg:26637066"/>
<reference evidence="1 2" key="1">
    <citation type="journal article" date="2012" name="Appl. Environ. Microbiol.">
        <title>High Diversity and Novel Species of Pseudomonas aeruginosa Bacteriophages.</title>
        <authorList>
            <person name="Sepulveda-Robles O."/>
            <person name="Kameyama L."/>
            <person name="Guarneros G."/>
        </authorList>
    </citation>
    <scope>NUCLEOTIDE SEQUENCE [LARGE SCALE GENOMIC DNA]</scope>
</reference>
<name>A0A0S0N7T5_9CAUD</name>
<dbReference type="RefSeq" id="YP_009210628.1">
    <property type="nucleotide sequence ID" value="NC_028931.1"/>
</dbReference>
<evidence type="ECO:0000313" key="2">
    <source>
        <dbReference type="Proteomes" id="UP000203193"/>
    </source>
</evidence>
<evidence type="ECO:0000313" key="1">
    <source>
        <dbReference type="EMBL" id="ALH23616.1"/>
    </source>
</evidence>
<dbReference type="GeneID" id="26637066"/>
<dbReference type="Proteomes" id="UP000203193">
    <property type="component" value="Segment"/>
</dbReference>
<protein>
    <submittedName>
        <fullName evidence="1">Uncharacterized protein</fullName>
    </submittedName>
</protein>
<accession>A0A0S0N7T5</accession>
<dbReference type="EMBL" id="JQ067089">
    <property type="protein sequence ID" value="ALH23616.1"/>
    <property type="molecule type" value="Genomic_DNA"/>
</dbReference>
<gene>
    <name evidence="1" type="ORF">PaMx28_16</name>
</gene>
<organism evidence="1 2">
    <name type="scientific">Pseudomonas phage PaMx28</name>
    <dbReference type="NCBI Taxonomy" id="1175659"/>
    <lineage>
        <taxon>Viruses</taxon>
        <taxon>Duplodnaviria</taxon>
        <taxon>Heunggongvirae</taxon>
        <taxon>Uroviricota</taxon>
        <taxon>Caudoviricetes</taxon>
        <taxon>Mesyanzhinovviridae</taxon>
        <taxon>Bradleyvirinae</taxon>
        <taxon>Pamexvirus</taxon>
        <taxon>Pamexvirus PaMx28</taxon>
    </lineage>
</organism>
<sequence>MRTIKTEFPDFDGPELDIPPFTPEPWHNDACPRYSWREGVDELTLWTDYMDPAKRECDGPQYLLVVSSNEEQVTTFEGETIEALREALNAWYEQSVGYRPDDDLRASGQPEMPLGELMSLVGAMAILTSHD</sequence>
<proteinExistence type="predicted"/>
<keyword evidence="2" id="KW-1185">Reference proteome</keyword>